<proteinExistence type="predicted"/>
<sequence length="98" mass="11080">MPRTQEVQMLHQSPADFCAAYATAHDRVSTDESGAVSTLEEVTVVSETPDTARVEALWFIHGHDPESGYYDVRSRTVFVLVKRGDGWRLYSQEELGYE</sequence>
<name>A0AB39LYR4_9ACTN</name>
<evidence type="ECO:0000313" key="1">
    <source>
        <dbReference type="EMBL" id="XDP97782.1"/>
    </source>
</evidence>
<reference evidence="1" key="1">
    <citation type="submission" date="2024-07" db="EMBL/GenBank/DDBJ databases">
        <authorList>
            <person name="Yu S.T."/>
        </authorList>
    </citation>
    <scope>NUCLEOTIDE SEQUENCE</scope>
    <source>
        <strain evidence="1">R02</strain>
    </source>
</reference>
<protein>
    <recommendedName>
        <fullName evidence="2">DUF4440 domain-containing protein</fullName>
    </recommendedName>
</protein>
<dbReference type="InterPro" id="IPR032710">
    <property type="entry name" value="NTF2-like_dom_sf"/>
</dbReference>
<accession>A0AB39LYR4</accession>
<dbReference type="Gene3D" id="3.10.450.50">
    <property type="match status" value="1"/>
</dbReference>
<evidence type="ECO:0008006" key="2">
    <source>
        <dbReference type="Google" id="ProtNLM"/>
    </source>
</evidence>
<dbReference type="SUPFAM" id="SSF54427">
    <property type="entry name" value="NTF2-like"/>
    <property type="match status" value="1"/>
</dbReference>
<organism evidence="1">
    <name type="scientific">Streptomyces sp. R02</name>
    <dbReference type="NCBI Taxonomy" id="3238623"/>
    <lineage>
        <taxon>Bacteria</taxon>
        <taxon>Bacillati</taxon>
        <taxon>Actinomycetota</taxon>
        <taxon>Actinomycetes</taxon>
        <taxon>Kitasatosporales</taxon>
        <taxon>Streptomycetaceae</taxon>
        <taxon>Streptomyces</taxon>
    </lineage>
</organism>
<dbReference type="EMBL" id="CP163429">
    <property type="protein sequence ID" value="XDP97782.1"/>
    <property type="molecule type" value="Genomic_DNA"/>
</dbReference>
<dbReference type="RefSeq" id="WP_369161022.1">
    <property type="nucleotide sequence ID" value="NZ_CP163429.1"/>
</dbReference>
<dbReference type="AlphaFoldDB" id="A0AB39LYR4"/>
<gene>
    <name evidence="1" type="ORF">AB5J57_31515</name>
</gene>